<proteinExistence type="predicted"/>
<comment type="caution">
    <text evidence="1">The sequence shown here is derived from an EMBL/GenBank/DDBJ whole genome shotgun (WGS) entry which is preliminary data.</text>
</comment>
<evidence type="ECO:0000313" key="2">
    <source>
        <dbReference type="Proteomes" id="UP000054653"/>
    </source>
</evidence>
<evidence type="ECO:0000313" key="1">
    <source>
        <dbReference type="EMBL" id="KRY52356.1"/>
    </source>
</evidence>
<protein>
    <submittedName>
        <fullName evidence="1">Uncharacterized protein</fullName>
    </submittedName>
</protein>
<reference evidence="1 2" key="1">
    <citation type="submission" date="2015-01" db="EMBL/GenBank/DDBJ databases">
        <title>Evolution of Trichinella species and genotypes.</title>
        <authorList>
            <person name="Korhonen P.K."/>
            <person name="Edoardo P."/>
            <person name="Giuseppe L.R."/>
            <person name="Gasser R.B."/>
        </authorList>
    </citation>
    <scope>NUCLEOTIDE SEQUENCE [LARGE SCALE GENOMIC DNA]</scope>
    <source>
        <strain evidence="1">ISS120</strain>
    </source>
</reference>
<dbReference type="EMBL" id="JYDI01000106">
    <property type="protein sequence ID" value="KRY52356.1"/>
    <property type="molecule type" value="Genomic_DNA"/>
</dbReference>
<accession>A0A0V1CST3</accession>
<gene>
    <name evidence="1" type="ORF">T03_296</name>
</gene>
<dbReference type="Proteomes" id="UP000054653">
    <property type="component" value="Unassembled WGS sequence"/>
</dbReference>
<dbReference type="AlphaFoldDB" id="A0A0V1CST3"/>
<sequence length="223" mass="25031">MHETRKIESKHTFGLTSKNNCSLTFLRTADAFELRLVPNRCGGMSFVYEDRAYKLKYASPKRFVTAWDKQGCKGAVSTNLDVPTATLKKRTAEVTKSIPEIYDEEVAAASVEPSTAGQYPVFKQGMKSGLLATNVAWAQTVHSRFYQNGINNCSLAMPLQWGCYFHFCQAVHRKVGELGLETRYQTEEETKIKMHLATAFIPVPQVDMGVSQLELSLILVYFA</sequence>
<name>A0A0V1CST3_TRIBR</name>
<organism evidence="1 2">
    <name type="scientific">Trichinella britovi</name>
    <name type="common">Parasitic roundworm</name>
    <dbReference type="NCBI Taxonomy" id="45882"/>
    <lineage>
        <taxon>Eukaryota</taxon>
        <taxon>Metazoa</taxon>
        <taxon>Ecdysozoa</taxon>
        <taxon>Nematoda</taxon>
        <taxon>Enoplea</taxon>
        <taxon>Dorylaimia</taxon>
        <taxon>Trichinellida</taxon>
        <taxon>Trichinellidae</taxon>
        <taxon>Trichinella</taxon>
    </lineage>
</organism>
<keyword evidence="2" id="KW-1185">Reference proteome</keyword>
<dbReference type="OrthoDB" id="10476477at2759"/>